<dbReference type="InterPro" id="IPR031259">
    <property type="entry name" value="ILBP"/>
</dbReference>
<dbReference type="InterPro" id="IPR012674">
    <property type="entry name" value="Calycin"/>
</dbReference>
<evidence type="ECO:0000256" key="2">
    <source>
        <dbReference type="RuleBase" id="RU003696"/>
    </source>
</evidence>
<accession>A0A9Q0XTH8</accession>
<sequence>MAFDGTWKVEKNENYEKFMEAMGISLVKRKLGGHDNLKITLHQEGNKFTVKESSNFRTIEIVFILGEDFDYSLADGTELHGNWNLEGNKLVGTFTRKDNGKDLKALREIVGDEMIQRLAGSHARLMTFLEVKQFWQLETQFAAHGSPILFTITAKVHTSLFQVFQPDRHHLAPKGSHRSSGLLPRKLSSSCPSTPDNCTSGFYLFGCCRGRALGIAVRISRRRRKRSTSGPAKGGSEDGGEGRRGDGSGAPEVGGARRVPEWDGRGGRGIGERTPALRDLLLAGLLVHDPPRPGPLHLRLPAALKPDASPRGNQILLQKACHLSLLQQCHG</sequence>
<evidence type="ECO:0000313" key="6">
    <source>
        <dbReference type="Proteomes" id="UP001142489"/>
    </source>
</evidence>
<comment type="similarity">
    <text evidence="1 2">Belongs to the calycin superfamily. Fatty-acid binding protein (FABP) family.</text>
</comment>
<dbReference type="PROSITE" id="PS00214">
    <property type="entry name" value="FABP"/>
    <property type="match status" value="1"/>
</dbReference>
<dbReference type="Pfam" id="PF00061">
    <property type="entry name" value="Lipocalin"/>
    <property type="match status" value="1"/>
</dbReference>
<dbReference type="InterPro" id="IPR000463">
    <property type="entry name" value="Fatty_acid-bd"/>
</dbReference>
<dbReference type="AlphaFoldDB" id="A0A9Q0XTH8"/>
<name>A0A9Q0XTH8_9SAUR</name>
<organism evidence="5 6">
    <name type="scientific">Phrynocephalus forsythii</name>
    <dbReference type="NCBI Taxonomy" id="171643"/>
    <lineage>
        <taxon>Eukaryota</taxon>
        <taxon>Metazoa</taxon>
        <taxon>Chordata</taxon>
        <taxon>Craniata</taxon>
        <taxon>Vertebrata</taxon>
        <taxon>Euteleostomi</taxon>
        <taxon>Lepidosauria</taxon>
        <taxon>Squamata</taxon>
        <taxon>Bifurcata</taxon>
        <taxon>Unidentata</taxon>
        <taxon>Episquamata</taxon>
        <taxon>Toxicofera</taxon>
        <taxon>Iguania</taxon>
        <taxon>Acrodonta</taxon>
        <taxon>Agamidae</taxon>
        <taxon>Agaminae</taxon>
        <taxon>Phrynocephalus</taxon>
    </lineage>
</organism>
<dbReference type="SUPFAM" id="SSF50814">
    <property type="entry name" value="Lipocalins"/>
    <property type="match status" value="1"/>
</dbReference>
<dbReference type="Gene3D" id="2.40.128.20">
    <property type="match status" value="1"/>
</dbReference>
<evidence type="ECO:0000259" key="4">
    <source>
        <dbReference type="PROSITE" id="PS00214"/>
    </source>
</evidence>
<reference evidence="5" key="1">
    <citation type="journal article" date="2023" name="DNA Res.">
        <title>Chromosome-level genome assembly of Phrynocephalus forsythii using third-generation DNA sequencing and Hi-C analysis.</title>
        <authorList>
            <person name="Qi Y."/>
            <person name="Zhao W."/>
            <person name="Zhao Y."/>
            <person name="Niu C."/>
            <person name="Cao S."/>
            <person name="Zhang Y."/>
        </authorList>
    </citation>
    <scope>NUCLEOTIDE SEQUENCE</scope>
    <source>
        <tissue evidence="5">Muscle</tissue>
    </source>
</reference>
<proteinExistence type="inferred from homology"/>
<dbReference type="InterPro" id="IPR000566">
    <property type="entry name" value="Lipocln_cytosolic_FA-bd_dom"/>
</dbReference>
<evidence type="ECO:0000256" key="1">
    <source>
        <dbReference type="ARBA" id="ARBA00008390"/>
    </source>
</evidence>
<dbReference type="PRINTS" id="PR00178">
    <property type="entry name" value="FATTYACIDBP"/>
</dbReference>
<feature type="region of interest" description="Disordered" evidence="3">
    <location>
        <begin position="171"/>
        <end position="193"/>
    </location>
</feature>
<evidence type="ECO:0000313" key="5">
    <source>
        <dbReference type="EMBL" id="KAJ7327014.1"/>
    </source>
</evidence>
<evidence type="ECO:0000256" key="3">
    <source>
        <dbReference type="SAM" id="MobiDB-lite"/>
    </source>
</evidence>
<gene>
    <name evidence="5" type="ORF">JRQ81_016773</name>
</gene>
<feature type="domain" description="Cytosolic fatty-acid binding proteins" evidence="4">
    <location>
        <begin position="5"/>
        <end position="22"/>
    </location>
</feature>
<protein>
    <recommendedName>
        <fullName evidence="4">Cytosolic fatty-acid binding proteins domain-containing protein</fullName>
    </recommendedName>
</protein>
<dbReference type="PANTHER" id="PTHR11955">
    <property type="entry name" value="FATTY ACID BINDING PROTEIN"/>
    <property type="match status" value="1"/>
</dbReference>
<dbReference type="EMBL" id="JAPFRF010000007">
    <property type="protein sequence ID" value="KAJ7327014.1"/>
    <property type="molecule type" value="Genomic_DNA"/>
</dbReference>
<keyword evidence="6" id="KW-1185">Reference proteome</keyword>
<dbReference type="OrthoDB" id="9991853at2759"/>
<comment type="caution">
    <text evidence="5">The sequence shown here is derived from an EMBL/GenBank/DDBJ whole genome shotgun (WGS) entry which is preliminary data.</text>
</comment>
<keyword evidence="2" id="KW-0813">Transport</keyword>
<dbReference type="Proteomes" id="UP001142489">
    <property type="component" value="Unassembled WGS sequence"/>
</dbReference>
<dbReference type="GO" id="GO:0008289">
    <property type="term" value="F:lipid binding"/>
    <property type="evidence" value="ECO:0007669"/>
    <property type="project" value="InterPro"/>
</dbReference>
<feature type="region of interest" description="Disordered" evidence="3">
    <location>
        <begin position="219"/>
        <end position="271"/>
    </location>
</feature>